<reference evidence="1 2" key="1">
    <citation type="journal article" date="2019" name="Genome Biol. Evol.">
        <title>Insights into the evolution of the New World diploid cottons (Gossypium, subgenus Houzingenia) based on genome sequencing.</title>
        <authorList>
            <person name="Grover C.E."/>
            <person name="Arick M.A. 2nd"/>
            <person name="Thrash A."/>
            <person name="Conover J.L."/>
            <person name="Sanders W.S."/>
            <person name="Peterson D.G."/>
            <person name="Frelichowski J.E."/>
            <person name="Scheffler J.A."/>
            <person name="Scheffler B.E."/>
            <person name="Wendel J.F."/>
        </authorList>
    </citation>
    <scope>NUCLEOTIDE SEQUENCE [LARGE SCALE GENOMIC DNA]</scope>
    <source>
        <strain evidence="1">1</strain>
        <tissue evidence="1">Leaf</tissue>
    </source>
</reference>
<protein>
    <submittedName>
        <fullName evidence="1">Uncharacterized protein</fullName>
    </submittedName>
</protein>
<dbReference type="AlphaFoldDB" id="A0A7J9MBL7"/>
<organism evidence="1 2">
    <name type="scientific">Gossypium schwendimanii</name>
    <name type="common">Cotton</name>
    <dbReference type="NCBI Taxonomy" id="34291"/>
    <lineage>
        <taxon>Eukaryota</taxon>
        <taxon>Viridiplantae</taxon>
        <taxon>Streptophyta</taxon>
        <taxon>Embryophyta</taxon>
        <taxon>Tracheophyta</taxon>
        <taxon>Spermatophyta</taxon>
        <taxon>Magnoliopsida</taxon>
        <taxon>eudicotyledons</taxon>
        <taxon>Gunneridae</taxon>
        <taxon>Pentapetalae</taxon>
        <taxon>rosids</taxon>
        <taxon>malvids</taxon>
        <taxon>Malvales</taxon>
        <taxon>Malvaceae</taxon>
        <taxon>Malvoideae</taxon>
        <taxon>Gossypium</taxon>
    </lineage>
</organism>
<sequence length="192" mass="21418">MDSPCYGQSAMMEVKVTKKIHFSRESSNDGDLMIGVESTSKFLEGDVTIGMKDDMPSIRFSDLFSSNLTRSKLMELTLLRRHDHEYRLAQIKGLRSMGLGCWLVGDQGGIVRIIRKDNTLGENGPTMVDKNVDGIRVSGLGLQRCLSNEYSVLLSNQTATFSDSSLYVIRPVDNERKKSPKLFSKKTLLDGC</sequence>
<name>A0A7J9MBL7_GOSSC</name>
<dbReference type="EMBL" id="JABFAF010000010">
    <property type="protein sequence ID" value="MBA0868247.1"/>
    <property type="molecule type" value="Genomic_DNA"/>
</dbReference>
<comment type="caution">
    <text evidence="1">The sequence shown here is derived from an EMBL/GenBank/DDBJ whole genome shotgun (WGS) entry which is preliminary data.</text>
</comment>
<evidence type="ECO:0000313" key="1">
    <source>
        <dbReference type="EMBL" id="MBA0868247.1"/>
    </source>
</evidence>
<accession>A0A7J9MBL7</accession>
<dbReference type="OrthoDB" id="10508214at2759"/>
<evidence type="ECO:0000313" key="2">
    <source>
        <dbReference type="Proteomes" id="UP000593576"/>
    </source>
</evidence>
<proteinExistence type="predicted"/>
<dbReference type="Proteomes" id="UP000593576">
    <property type="component" value="Unassembled WGS sequence"/>
</dbReference>
<gene>
    <name evidence="1" type="ORF">Goshw_010780</name>
</gene>
<keyword evidence="2" id="KW-1185">Reference proteome</keyword>